<accession>A0A4R9K9A1</accession>
<reference evidence="2" key="1">
    <citation type="journal article" date="2019" name="PLoS Negl. Trop. Dis.">
        <title>Revisiting the worldwide diversity of Leptospira species in the environment.</title>
        <authorList>
            <person name="Vincent A.T."/>
            <person name="Schiettekatte O."/>
            <person name="Bourhy P."/>
            <person name="Veyrier F.J."/>
            <person name="Picardeau M."/>
        </authorList>
    </citation>
    <scope>NUCLEOTIDE SEQUENCE [LARGE SCALE GENOMIC DNA]</scope>
    <source>
        <strain evidence="2">201702476</strain>
    </source>
</reference>
<dbReference type="OrthoDB" id="9790239at2"/>
<organism evidence="2 3">
    <name type="scientific">Leptospira ognonensis</name>
    <dbReference type="NCBI Taxonomy" id="2484945"/>
    <lineage>
        <taxon>Bacteria</taxon>
        <taxon>Pseudomonadati</taxon>
        <taxon>Spirochaetota</taxon>
        <taxon>Spirochaetia</taxon>
        <taxon>Leptospirales</taxon>
        <taxon>Leptospiraceae</taxon>
        <taxon>Leptospira</taxon>
    </lineage>
</organism>
<keyword evidence="1" id="KW-0812">Transmembrane</keyword>
<keyword evidence="3" id="KW-1185">Reference proteome</keyword>
<dbReference type="RefSeq" id="WP_135622917.1">
    <property type="nucleotide sequence ID" value="NZ_RQGD01000020.1"/>
</dbReference>
<dbReference type="AlphaFoldDB" id="A0A4R9K9A1"/>
<evidence type="ECO:0000313" key="3">
    <source>
        <dbReference type="Proteomes" id="UP000297693"/>
    </source>
</evidence>
<evidence type="ECO:0000256" key="1">
    <source>
        <dbReference type="SAM" id="Phobius"/>
    </source>
</evidence>
<feature type="transmembrane region" description="Helical" evidence="1">
    <location>
        <begin position="6"/>
        <end position="22"/>
    </location>
</feature>
<comment type="caution">
    <text evidence="2">The sequence shown here is derived from an EMBL/GenBank/DDBJ whole genome shotgun (WGS) entry which is preliminary data.</text>
</comment>
<evidence type="ECO:0000313" key="2">
    <source>
        <dbReference type="EMBL" id="TGL61277.1"/>
    </source>
</evidence>
<keyword evidence="1" id="KW-0472">Membrane</keyword>
<keyword evidence="1" id="KW-1133">Transmembrane helix</keyword>
<dbReference type="EMBL" id="RQGD01000020">
    <property type="protein sequence ID" value="TGL61277.1"/>
    <property type="molecule type" value="Genomic_DNA"/>
</dbReference>
<dbReference type="Proteomes" id="UP000297693">
    <property type="component" value="Unassembled WGS sequence"/>
</dbReference>
<sequence length="89" mass="9937">MNHKSIFSSGVMIILAMFAFYLKDNPEISKRIYSIEMIQVKVSGPGKWLTGIDTVEKANGFGSNSSFTYKMSRRDQLLADGQAVDLGKR</sequence>
<gene>
    <name evidence="2" type="ORF">EHQ58_05740</name>
</gene>
<proteinExistence type="predicted"/>
<protein>
    <submittedName>
        <fullName evidence="2">Uncharacterized protein</fullName>
    </submittedName>
</protein>
<name>A0A4R9K9A1_9LEPT</name>